<dbReference type="InterPro" id="IPR016169">
    <property type="entry name" value="FAD-bd_PCMH_sub2"/>
</dbReference>
<evidence type="ECO:0000313" key="18">
    <source>
        <dbReference type="EMBL" id="SKA64481.1"/>
    </source>
</evidence>
<evidence type="ECO:0000256" key="3">
    <source>
        <dbReference type="ARBA" id="ARBA00004496"/>
    </source>
</evidence>
<dbReference type="PANTHER" id="PTHR21071:SF4">
    <property type="entry name" value="UDP-N-ACETYLENOLPYRUVOYLGLUCOSAMINE REDUCTASE"/>
    <property type="match status" value="1"/>
</dbReference>
<gene>
    <name evidence="16" type="primary">murB</name>
    <name evidence="18" type="ORF">SAMN02745111_00974</name>
</gene>
<dbReference type="PANTHER" id="PTHR21071">
    <property type="entry name" value="UDP-N-ACETYLENOLPYRUVOYLGLUCOSAMINE REDUCTASE"/>
    <property type="match status" value="1"/>
</dbReference>
<evidence type="ECO:0000256" key="1">
    <source>
        <dbReference type="ARBA" id="ARBA00001974"/>
    </source>
</evidence>
<dbReference type="SUPFAM" id="SSF56176">
    <property type="entry name" value="FAD-binding/transporter-associated domain-like"/>
    <property type="match status" value="1"/>
</dbReference>
<dbReference type="InterPro" id="IPR006094">
    <property type="entry name" value="Oxid_FAD_bind_N"/>
</dbReference>
<dbReference type="GO" id="GO:0009252">
    <property type="term" value="P:peptidoglycan biosynthetic process"/>
    <property type="evidence" value="ECO:0007669"/>
    <property type="project" value="UniProtKB-UniRule"/>
</dbReference>
<keyword evidence="13 16" id="KW-0131">Cell cycle</keyword>
<dbReference type="Gene3D" id="3.30.43.10">
    <property type="entry name" value="Uridine Diphospho-n-acetylenolpyruvylglucosamine Reductase, domain 2"/>
    <property type="match status" value="1"/>
</dbReference>
<dbReference type="GO" id="GO:0008762">
    <property type="term" value="F:UDP-N-acetylmuramate dehydrogenase activity"/>
    <property type="evidence" value="ECO:0007669"/>
    <property type="project" value="UniProtKB-UniRule"/>
</dbReference>
<evidence type="ECO:0000256" key="15">
    <source>
        <dbReference type="ARBA" id="ARBA00048914"/>
    </source>
</evidence>
<evidence type="ECO:0000256" key="8">
    <source>
        <dbReference type="ARBA" id="ARBA00022827"/>
    </source>
</evidence>
<reference evidence="18 19" key="1">
    <citation type="submission" date="2017-02" db="EMBL/GenBank/DDBJ databases">
        <authorList>
            <person name="Peterson S.W."/>
        </authorList>
    </citation>
    <scope>NUCLEOTIDE SEQUENCE [LARGE SCALE GENOMIC DNA]</scope>
    <source>
        <strain evidence="18 19">ATCC 35992</strain>
    </source>
</reference>
<dbReference type="Gene3D" id="3.90.78.10">
    <property type="entry name" value="UDP-N-acetylenolpyruvoylglucosamine reductase, C-terminal domain"/>
    <property type="match status" value="1"/>
</dbReference>
<keyword evidence="14 16" id="KW-0961">Cell wall biogenesis/degradation</keyword>
<dbReference type="GO" id="GO:0071949">
    <property type="term" value="F:FAD binding"/>
    <property type="evidence" value="ECO:0007669"/>
    <property type="project" value="InterPro"/>
</dbReference>
<evidence type="ECO:0000256" key="10">
    <source>
        <dbReference type="ARBA" id="ARBA00022960"/>
    </source>
</evidence>
<keyword evidence="19" id="KW-1185">Reference proteome</keyword>
<dbReference type="Proteomes" id="UP000190814">
    <property type="component" value="Unassembled WGS sequence"/>
</dbReference>
<dbReference type="PROSITE" id="PS51387">
    <property type="entry name" value="FAD_PCMH"/>
    <property type="match status" value="1"/>
</dbReference>
<dbReference type="InterPro" id="IPR036635">
    <property type="entry name" value="MurB_C_sf"/>
</dbReference>
<comment type="subcellular location">
    <subcellularLocation>
        <location evidence="3 16">Cytoplasm</location>
    </subcellularLocation>
</comment>
<evidence type="ECO:0000256" key="12">
    <source>
        <dbReference type="ARBA" id="ARBA00023002"/>
    </source>
</evidence>
<evidence type="ECO:0000313" key="19">
    <source>
        <dbReference type="Proteomes" id="UP000190814"/>
    </source>
</evidence>
<dbReference type="SUPFAM" id="SSF56194">
    <property type="entry name" value="Uridine diphospho-N-Acetylenolpyruvylglucosamine reductase, MurB, C-terminal domain"/>
    <property type="match status" value="1"/>
</dbReference>
<comment type="similarity">
    <text evidence="16">Belongs to the MurB family.</text>
</comment>
<evidence type="ECO:0000256" key="7">
    <source>
        <dbReference type="ARBA" id="ARBA00022630"/>
    </source>
</evidence>
<dbReference type="NCBIfam" id="NF010480">
    <property type="entry name" value="PRK13905.1"/>
    <property type="match status" value="1"/>
</dbReference>
<evidence type="ECO:0000256" key="11">
    <source>
        <dbReference type="ARBA" id="ARBA00022984"/>
    </source>
</evidence>
<dbReference type="EMBL" id="FUXZ01000005">
    <property type="protein sequence ID" value="SKA64481.1"/>
    <property type="molecule type" value="Genomic_DNA"/>
</dbReference>
<dbReference type="InterPro" id="IPR016166">
    <property type="entry name" value="FAD-bd_PCMH"/>
</dbReference>
<comment type="cofactor">
    <cofactor evidence="1 16">
        <name>FAD</name>
        <dbReference type="ChEBI" id="CHEBI:57692"/>
    </cofactor>
</comment>
<dbReference type="AlphaFoldDB" id="A0A1T4VIS0"/>
<dbReference type="GO" id="GO:0051301">
    <property type="term" value="P:cell division"/>
    <property type="evidence" value="ECO:0007669"/>
    <property type="project" value="UniProtKB-KW"/>
</dbReference>
<keyword evidence="11 16" id="KW-0573">Peptidoglycan synthesis</keyword>
<keyword evidence="7 16" id="KW-0285">Flavoprotein</keyword>
<comment type="function">
    <text evidence="2 16">Cell wall formation.</text>
</comment>
<dbReference type="GO" id="GO:0005829">
    <property type="term" value="C:cytosol"/>
    <property type="evidence" value="ECO:0007669"/>
    <property type="project" value="TreeGrafter"/>
</dbReference>
<evidence type="ECO:0000256" key="13">
    <source>
        <dbReference type="ARBA" id="ARBA00023306"/>
    </source>
</evidence>
<dbReference type="InterPro" id="IPR036318">
    <property type="entry name" value="FAD-bd_PCMH-like_sf"/>
</dbReference>
<dbReference type="OrthoDB" id="9804753at2"/>
<evidence type="ECO:0000256" key="2">
    <source>
        <dbReference type="ARBA" id="ARBA00003921"/>
    </source>
</evidence>
<dbReference type="GO" id="GO:0071555">
    <property type="term" value="P:cell wall organization"/>
    <property type="evidence" value="ECO:0007669"/>
    <property type="project" value="UniProtKB-KW"/>
</dbReference>
<dbReference type="Gene3D" id="3.30.465.10">
    <property type="match status" value="1"/>
</dbReference>
<feature type="active site" evidence="16">
    <location>
        <position position="176"/>
    </location>
</feature>
<keyword evidence="12 16" id="KW-0560">Oxidoreductase</keyword>
<evidence type="ECO:0000256" key="6">
    <source>
        <dbReference type="ARBA" id="ARBA00022618"/>
    </source>
</evidence>
<dbReference type="HAMAP" id="MF_00037">
    <property type="entry name" value="MurB"/>
    <property type="match status" value="1"/>
</dbReference>
<evidence type="ECO:0000256" key="5">
    <source>
        <dbReference type="ARBA" id="ARBA00022490"/>
    </source>
</evidence>
<keyword evidence="8 16" id="KW-0274">FAD</keyword>
<dbReference type="InterPro" id="IPR011601">
    <property type="entry name" value="MurB_C"/>
</dbReference>
<sequence>MYNNDFKNKLLNICDNVKFDEPMHKHTTFRIGGNADFYVSVSSEKEITEVIKLCKLENVRFYIIGNGSNLLVKDEGFRGVIIEIGNGYADIEEIDDETFAAKGGILLSRIAAYALEHELSGFEPLSGIPGTLGGAVVMNAGAYGGEIKDVVTEVYVLDCDGNKKTISNKDMEFGYRTSLATKESLIILGAKIKLKKGNRDEIKVLMSDFNGRRRDKQPLEFPSAGSTFKRPEGYFAGKLIEDSNLKGYTVGGAQVSEKHSGFVINIGNATCEDVLKLISDVQKKVYEDSGVELEREVKILE</sequence>
<evidence type="ECO:0000256" key="16">
    <source>
        <dbReference type="HAMAP-Rule" id="MF_00037"/>
    </source>
</evidence>
<dbReference type="GO" id="GO:0008360">
    <property type="term" value="P:regulation of cell shape"/>
    <property type="evidence" value="ECO:0007669"/>
    <property type="project" value="UniProtKB-KW"/>
</dbReference>
<feature type="active site" description="Proton donor" evidence="16">
    <location>
        <position position="226"/>
    </location>
</feature>
<proteinExistence type="inferred from homology"/>
<organism evidence="18 19">
    <name type="scientific">Eubacterium uniforme</name>
    <dbReference type="NCBI Taxonomy" id="39495"/>
    <lineage>
        <taxon>Bacteria</taxon>
        <taxon>Bacillati</taxon>
        <taxon>Bacillota</taxon>
        <taxon>Clostridia</taxon>
        <taxon>Eubacteriales</taxon>
        <taxon>Eubacteriaceae</taxon>
        <taxon>Eubacterium</taxon>
    </lineage>
</organism>
<feature type="domain" description="FAD-binding PCMH-type" evidence="17">
    <location>
        <begin position="31"/>
        <end position="197"/>
    </location>
</feature>
<protein>
    <recommendedName>
        <fullName evidence="16">UDP-N-acetylenolpyruvoylglucosamine reductase</fullName>
        <ecNumber evidence="16">1.3.1.98</ecNumber>
    </recommendedName>
    <alternativeName>
        <fullName evidence="16">UDP-N-acetylmuramate dehydrogenase</fullName>
    </alternativeName>
</protein>
<dbReference type="STRING" id="39495.SAMN02745111_00974"/>
<dbReference type="Pfam" id="PF01565">
    <property type="entry name" value="FAD_binding_4"/>
    <property type="match status" value="1"/>
</dbReference>
<keyword evidence="5 16" id="KW-0963">Cytoplasm</keyword>
<dbReference type="RefSeq" id="WP_078765849.1">
    <property type="nucleotide sequence ID" value="NZ_FUXZ01000005.1"/>
</dbReference>
<keyword evidence="6 16" id="KW-0132">Cell division</keyword>
<evidence type="ECO:0000256" key="4">
    <source>
        <dbReference type="ARBA" id="ARBA00004752"/>
    </source>
</evidence>
<keyword evidence="9 16" id="KW-0521">NADP</keyword>
<comment type="catalytic activity">
    <reaction evidence="15 16">
        <text>UDP-N-acetyl-alpha-D-muramate + NADP(+) = UDP-N-acetyl-3-O-(1-carboxyvinyl)-alpha-D-glucosamine + NADPH + H(+)</text>
        <dbReference type="Rhea" id="RHEA:12248"/>
        <dbReference type="ChEBI" id="CHEBI:15378"/>
        <dbReference type="ChEBI" id="CHEBI:57783"/>
        <dbReference type="ChEBI" id="CHEBI:58349"/>
        <dbReference type="ChEBI" id="CHEBI:68483"/>
        <dbReference type="ChEBI" id="CHEBI:70757"/>
        <dbReference type="EC" id="1.3.1.98"/>
    </reaction>
</comment>
<dbReference type="InterPro" id="IPR003170">
    <property type="entry name" value="MurB"/>
</dbReference>
<evidence type="ECO:0000256" key="9">
    <source>
        <dbReference type="ARBA" id="ARBA00022857"/>
    </source>
</evidence>
<dbReference type="NCBIfam" id="TIGR00179">
    <property type="entry name" value="murB"/>
    <property type="match status" value="1"/>
</dbReference>
<evidence type="ECO:0000259" key="17">
    <source>
        <dbReference type="PROSITE" id="PS51387"/>
    </source>
</evidence>
<accession>A0A1T4VIS0</accession>
<dbReference type="Pfam" id="PF02873">
    <property type="entry name" value="MurB_C"/>
    <property type="match status" value="1"/>
</dbReference>
<dbReference type="UniPathway" id="UPA00219"/>
<evidence type="ECO:0000256" key="14">
    <source>
        <dbReference type="ARBA" id="ARBA00023316"/>
    </source>
</evidence>
<feature type="active site" evidence="16">
    <location>
        <position position="296"/>
    </location>
</feature>
<keyword evidence="10 16" id="KW-0133">Cell shape</keyword>
<dbReference type="InterPro" id="IPR016167">
    <property type="entry name" value="FAD-bd_PCMH_sub1"/>
</dbReference>
<comment type="pathway">
    <text evidence="4 16">Cell wall biogenesis; peptidoglycan biosynthesis.</text>
</comment>
<dbReference type="EC" id="1.3.1.98" evidence="16"/>
<name>A0A1T4VIS0_9FIRM</name>